<feature type="transmembrane region" description="Helical" evidence="6">
    <location>
        <begin position="62"/>
        <end position="79"/>
    </location>
</feature>
<name>A0A2W4WU17_9CYAN</name>
<evidence type="ECO:0000256" key="5">
    <source>
        <dbReference type="ARBA" id="ARBA00023136"/>
    </source>
</evidence>
<dbReference type="InterPro" id="IPR005226">
    <property type="entry name" value="UPF0014_fam"/>
</dbReference>
<dbReference type="AlphaFoldDB" id="A0A2W4WU17"/>
<evidence type="ECO:0000256" key="6">
    <source>
        <dbReference type="SAM" id="Phobius"/>
    </source>
</evidence>
<feature type="transmembrane region" description="Helical" evidence="6">
    <location>
        <begin position="6"/>
        <end position="25"/>
    </location>
</feature>
<reference evidence="8" key="1">
    <citation type="submission" date="2018-04" db="EMBL/GenBank/DDBJ databases">
        <authorList>
            <person name="Cornet L."/>
        </authorList>
    </citation>
    <scope>NUCLEOTIDE SEQUENCE [LARGE SCALE GENOMIC DNA]</scope>
</reference>
<feature type="transmembrane region" description="Helical" evidence="6">
    <location>
        <begin position="126"/>
        <end position="148"/>
    </location>
</feature>
<evidence type="ECO:0000256" key="2">
    <source>
        <dbReference type="ARBA" id="ARBA00005268"/>
    </source>
</evidence>
<feature type="transmembrane region" description="Helical" evidence="6">
    <location>
        <begin position="217"/>
        <end position="243"/>
    </location>
</feature>
<keyword evidence="3 6" id="KW-0812">Transmembrane</keyword>
<evidence type="ECO:0000313" key="8">
    <source>
        <dbReference type="Proteomes" id="UP000249794"/>
    </source>
</evidence>
<evidence type="ECO:0000256" key="3">
    <source>
        <dbReference type="ARBA" id="ARBA00022692"/>
    </source>
</evidence>
<comment type="similarity">
    <text evidence="2">Belongs to the UPF0014 family.</text>
</comment>
<keyword evidence="5 6" id="KW-0472">Membrane</keyword>
<dbReference type="Proteomes" id="UP000249794">
    <property type="component" value="Unassembled WGS sequence"/>
</dbReference>
<dbReference type="Pfam" id="PF03649">
    <property type="entry name" value="UPF0014"/>
    <property type="match status" value="1"/>
</dbReference>
<comment type="subcellular location">
    <subcellularLocation>
        <location evidence="1">Membrane</location>
        <topology evidence="1">Multi-pass membrane protein</topology>
    </subcellularLocation>
</comment>
<dbReference type="EMBL" id="QBMP01000233">
    <property type="protein sequence ID" value="PZO48624.1"/>
    <property type="molecule type" value="Genomic_DNA"/>
</dbReference>
<evidence type="ECO:0000313" key="7">
    <source>
        <dbReference type="EMBL" id="PZO48624.1"/>
    </source>
</evidence>
<feature type="transmembrane region" description="Helical" evidence="6">
    <location>
        <begin position="37"/>
        <end position="56"/>
    </location>
</feature>
<feature type="transmembrane region" description="Helical" evidence="6">
    <location>
        <begin position="178"/>
        <end position="197"/>
    </location>
</feature>
<protein>
    <submittedName>
        <fullName evidence="7">Iron export ABC transporter permease subunit FetB</fullName>
    </submittedName>
</protein>
<dbReference type="PANTHER" id="PTHR30028">
    <property type="entry name" value="UPF0014 INNER MEMBRANE PROTEIN YBBM-RELATED"/>
    <property type="match status" value="1"/>
</dbReference>
<dbReference type="GO" id="GO:0005886">
    <property type="term" value="C:plasma membrane"/>
    <property type="evidence" value="ECO:0007669"/>
    <property type="project" value="TreeGrafter"/>
</dbReference>
<accession>A0A2W4WU17</accession>
<reference evidence="7 8" key="2">
    <citation type="submission" date="2018-06" db="EMBL/GenBank/DDBJ databases">
        <title>Metagenomic assembly of (sub)arctic Cyanobacteria and their associated microbiome from non-axenic cultures.</title>
        <authorList>
            <person name="Baurain D."/>
        </authorList>
    </citation>
    <scope>NUCLEOTIDE SEQUENCE [LARGE SCALE GENOMIC DNA]</scope>
    <source>
        <strain evidence="7">ULC027bin1</strain>
    </source>
</reference>
<keyword evidence="4 6" id="KW-1133">Transmembrane helix</keyword>
<feature type="transmembrane region" description="Helical" evidence="6">
    <location>
        <begin position="91"/>
        <end position="114"/>
    </location>
</feature>
<comment type="caution">
    <text evidence="7">The sequence shown here is derived from an EMBL/GenBank/DDBJ whole genome shotgun (WGS) entry which is preliminary data.</text>
</comment>
<organism evidence="7 8">
    <name type="scientific">Phormidesmis priestleyi</name>
    <dbReference type="NCBI Taxonomy" id="268141"/>
    <lineage>
        <taxon>Bacteria</taxon>
        <taxon>Bacillati</taxon>
        <taxon>Cyanobacteriota</taxon>
        <taxon>Cyanophyceae</taxon>
        <taxon>Leptolyngbyales</taxon>
        <taxon>Leptolyngbyaceae</taxon>
        <taxon>Phormidesmis</taxon>
    </lineage>
</organism>
<gene>
    <name evidence="7" type="ORF">DCF15_17710</name>
</gene>
<dbReference type="PANTHER" id="PTHR30028:SF0">
    <property type="entry name" value="PROTEIN ALUMINUM SENSITIVE 3"/>
    <property type="match status" value="1"/>
</dbReference>
<evidence type="ECO:0000256" key="1">
    <source>
        <dbReference type="ARBA" id="ARBA00004141"/>
    </source>
</evidence>
<proteinExistence type="inferred from homology"/>
<evidence type="ECO:0000256" key="4">
    <source>
        <dbReference type="ARBA" id="ARBA00022989"/>
    </source>
</evidence>
<sequence length="259" mass="27921">MVEPSLIGMLMAVGLMVIAIALSSWQGLGLSKMLAIATVRTIVQLLGVGIFLAFVFATRQPVAILAVLIGMVSIAATVARSRIDQQLPRLLLWVWLATFVSALITVTYVCLLVIRLDPWYDPRYLIPLSAIVLSSVMTAVSITGERLVTALRNNRLDIETHLSLGATPKQAVQTYRQAAIKAGLIPTINGMMVVGLVTLPGTMTGQILAGTDPLTAAIYQILIMFMLTLATLIAVLVVTHGIVQQFFTDAMQLIEHPTS</sequence>